<comment type="caution">
    <text evidence="1">The sequence shown here is derived from an EMBL/GenBank/DDBJ whole genome shotgun (WGS) entry which is preliminary data.</text>
</comment>
<evidence type="ECO:0000313" key="2">
    <source>
        <dbReference type="Proteomes" id="UP000325081"/>
    </source>
</evidence>
<sequence length="100" mass="11544">MFSEIHMAGTPFSGADRCRPKLNAIPSAILNTHSCRYRRPSSVRHPPPVFHRLQLYFTHQHAIGSRQPHQTTPIAGILLTFRRRPRLAYGARKSNFKFEH</sequence>
<keyword evidence="2" id="KW-1185">Reference proteome</keyword>
<proteinExistence type="predicted"/>
<dbReference type="EMBL" id="BKCP01010926">
    <property type="protein sequence ID" value="GER54082.1"/>
    <property type="molecule type" value="Genomic_DNA"/>
</dbReference>
<dbReference type="Proteomes" id="UP000325081">
    <property type="component" value="Unassembled WGS sequence"/>
</dbReference>
<name>A0A5A7R9G7_STRAF</name>
<organism evidence="1 2">
    <name type="scientific">Striga asiatica</name>
    <name type="common">Asiatic witchweed</name>
    <name type="synonym">Buchnera asiatica</name>
    <dbReference type="NCBI Taxonomy" id="4170"/>
    <lineage>
        <taxon>Eukaryota</taxon>
        <taxon>Viridiplantae</taxon>
        <taxon>Streptophyta</taxon>
        <taxon>Embryophyta</taxon>
        <taxon>Tracheophyta</taxon>
        <taxon>Spermatophyta</taxon>
        <taxon>Magnoliopsida</taxon>
        <taxon>eudicotyledons</taxon>
        <taxon>Gunneridae</taxon>
        <taxon>Pentapetalae</taxon>
        <taxon>asterids</taxon>
        <taxon>lamiids</taxon>
        <taxon>Lamiales</taxon>
        <taxon>Orobanchaceae</taxon>
        <taxon>Buchnereae</taxon>
        <taxon>Striga</taxon>
    </lineage>
</organism>
<accession>A0A5A7R9G7</accession>
<protein>
    <submittedName>
        <fullName evidence="1">Mediator of RNA polymerase II transcription subunit</fullName>
    </submittedName>
</protein>
<evidence type="ECO:0000313" key="1">
    <source>
        <dbReference type="EMBL" id="GER54082.1"/>
    </source>
</evidence>
<gene>
    <name evidence="1" type="ORF">STAS_31644</name>
</gene>
<reference evidence="2" key="1">
    <citation type="journal article" date="2019" name="Curr. Biol.">
        <title>Genome Sequence of Striga asiatica Provides Insight into the Evolution of Plant Parasitism.</title>
        <authorList>
            <person name="Yoshida S."/>
            <person name="Kim S."/>
            <person name="Wafula E.K."/>
            <person name="Tanskanen J."/>
            <person name="Kim Y.M."/>
            <person name="Honaas L."/>
            <person name="Yang Z."/>
            <person name="Spallek T."/>
            <person name="Conn C.E."/>
            <person name="Ichihashi Y."/>
            <person name="Cheong K."/>
            <person name="Cui S."/>
            <person name="Der J.P."/>
            <person name="Gundlach H."/>
            <person name="Jiao Y."/>
            <person name="Hori C."/>
            <person name="Ishida J.K."/>
            <person name="Kasahara H."/>
            <person name="Kiba T."/>
            <person name="Kim M.S."/>
            <person name="Koo N."/>
            <person name="Laohavisit A."/>
            <person name="Lee Y.H."/>
            <person name="Lumba S."/>
            <person name="McCourt P."/>
            <person name="Mortimer J.C."/>
            <person name="Mutuku J.M."/>
            <person name="Nomura T."/>
            <person name="Sasaki-Sekimoto Y."/>
            <person name="Seto Y."/>
            <person name="Wang Y."/>
            <person name="Wakatake T."/>
            <person name="Sakakibara H."/>
            <person name="Demura T."/>
            <person name="Yamaguchi S."/>
            <person name="Yoneyama K."/>
            <person name="Manabe R.I."/>
            <person name="Nelson D.C."/>
            <person name="Schulman A.H."/>
            <person name="Timko M.P."/>
            <person name="dePamphilis C.W."/>
            <person name="Choi D."/>
            <person name="Shirasu K."/>
        </authorList>
    </citation>
    <scope>NUCLEOTIDE SEQUENCE [LARGE SCALE GENOMIC DNA]</scope>
    <source>
        <strain evidence="2">cv. UVA1</strain>
    </source>
</reference>
<dbReference type="AlphaFoldDB" id="A0A5A7R9G7"/>